<feature type="domain" description="ABC transmembrane type-1" evidence="8">
    <location>
        <begin position="528"/>
        <end position="718"/>
    </location>
</feature>
<keyword evidence="3" id="KW-1003">Cell membrane</keyword>
<dbReference type="InterPro" id="IPR035906">
    <property type="entry name" value="MetI-like_sf"/>
</dbReference>
<dbReference type="Proteomes" id="UP000309450">
    <property type="component" value="Unassembled WGS sequence"/>
</dbReference>
<gene>
    <name evidence="9" type="ORF">E7811_16010</name>
</gene>
<keyword evidence="5 7" id="KW-1133">Transmembrane helix</keyword>
<dbReference type="OrthoDB" id="7056428at2"/>
<comment type="subcellular location">
    <subcellularLocation>
        <location evidence="1 7">Cell membrane</location>
        <topology evidence="1 7">Multi-pass membrane protein</topology>
    </subcellularLocation>
</comment>
<accession>A0A4S3MK76</accession>
<feature type="transmembrane region" description="Helical" evidence="7">
    <location>
        <begin position="12"/>
        <end position="32"/>
    </location>
</feature>
<keyword evidence="6 7" id="KW-0472">Membrane</keyword>
<dbReference type="SUPFAM" id="SSF161098">
    <property type="entry name" value="MetI-like"/>
    <property type="match status" value="2"/>
</dbReference>
<dbReference type="InterPro" id="IPR000515">
    <property type="entry name" value="MetI-like"/>
</dbReference>
<feature type="transmembrane region" description="Helical" evidence="7">
    <location>
        <begin position="310"/>
        <end position="337"/>
    </location>
</feature>
<feature type="transmembrane region" description="Helical" evidence="7">
    <location>
        <begin position="234"/>
        <end position="256"/>
    </location>
</feature>
<proteinExistence type="inferred from homology"/>
<dbReference type="PROSITE" id="PS50928">
    <property type="entry name" value="ABC_TM1"/>
    <property type="match status" value="2"/>
</dbReference>
<organism evidence="9 10">
    <name type="scientific">Aliigemmobacter aestuarii</name>
    <dbReference type="NCBI Taxonomy" id="1445661"/>
    <lineage>
        <taxon>Bacteria</taxon>
        <taxon>Pseudomonadati</taxon>
        <taxon>Pseudomonadota</taxon>
        <taxon>Alphaproteobacteria</taxon>
        <taxon>Rhodobacterales</taxon>
        <taxon>Paracoccaceae</taxon>
        <taxon>Aliigemmobacter</taxon>
    </lineage>
</organism>
<reference evidence="9 10" key="1">
    <citation type="submission" date="2019-04" db="EMBL/GenBank/DDBJ databases">
        <title>Draft genome sequence of Gemmobacter aestuarii sp. nov.</title>
        <authorList>
            <person name="Hameed A."/>
            <person name="Lin S.-Y."/>
            <person name="Shahina M."/>
            <person name="Lai W.-A."/>
            <person name="Young C.-C."/>
        </authorList>
    </citation>
    <scope>NUCLEOTIDE SEQUENCE [LARGE SCALE GENOMIC DNA]</scope>
    <source>
        <strain evidence="9 10">CC-PW-75</strain>
    </source>
</reference>
<evidence type="ECO:0000256" key="4">
    <source>
        <dbReference type="ARBA" id="ARBA00022692"/>
    </source>
</evidence>
<evidence type="ECO:0000313" key="10">
    <source>
        <dbReference type="Proteomes" id="UP000309450"/>
    </source>
</evidence>
<feature type="transmembrane region" description="Helical" evidence="7">
    <location>
        <begin position="358"/>
        <end position="380"/>
    </location>
</feature>
<protein>
    <submittedName>
        <fullName evidence="9">Iron ABC transporter permease</fullName>
    </submittedName>
</protein>
<feature type="transmembrane region" description="Helical" evidence="7">
    <location>
        <begin position="528"/>
        <end position="554"/>
    </location>
</feature>
<feature type="transmembrane region" description="Helical" evidence="7">
    <location>
        <begin position="52"/>
        <end position="81"/>
    </location>
</feature>
<dbReference type="AlphaFoldDB" id="A0A4S3MK76"/>
<keyword evidence="2 7" id="KW-0813">Transport</keyword>
<keyword evidence="10" id="KW-1185">Reference proteome</keyword>
<feature type="transmembrane region" description="Helical" evidence="7">
    <location>
        <begin position="566"/>
        <end position="586"/>
    </location>
</feature>
<feature type="transmembrane region" description="Helical" evidence="7">
    <location>
        <begin position="654"/>
        <end position="677"/>
    </location>
</feature>
<feature type="transmembrane region" description="Helical" evidence="7">
    <location>
        <begin position="268"/>
        <end position="290"/>
    </location>
</feature>
<name>A0A4S3MK76_9RHOB</name>
<evidence type="ECO:0000259" key="8">
    <source>
        <dbReference type="PROSITE" id="PS50928"/>
    </source>
</evidence>
<dbReference type="Gene3D" id="1.10.3720.10">
    <property type="entry name" value="MetI-like"/>
    <property type="match status" value="2"/>
</dbReference>
<feature type="domain" description="ABC transmembrane type-1" evidence="8">
    <location>
        <begin position="230"/>
        <end position="435"/>
    </location>
</feature>
<dbReference type="GO" id="GO:0005886">
    <property type="term" value="C:plasma membrane"/>
    <property type="evidence" value="ECO:0007669"/>
    <property type="project" value="UniProtKB-SubCell"/>
</dbReference>
<feature type="transmembrane region" description="Helical" evidence="7">
    <location>
        <begin position="417"/>
        <end position="434"/>
    </location>
</feature>
<feature type="transmembrane region" description="Helical" evidence="7">
    <location>
        <begin position="93"/>
        <end position="114"/>
    </location>
</feature>
<dbReference type="PANTHER" id="PTHR30183">
    <property type="entry name" value="MOLYBDENUM TRANSPORT SYSTEM PERMEASE PROTEIN MODB"/>
    <property type="match status" value="1"/>
</dbReference>
<sequence length="739" mass="79909">MRIASTEKTTHPVLIFWIIAGWVGYALLPWYGVEEFWTFDWLSDGWPSEADYAPALGLVLQGLKPWLLPMLPALAAPLLVVTRRKTDPLYARVLIASGAFGFAWLVAQGLGIGLRGFTADWLAAIFGQLDDRQFGMGYGAMITASAFLFLLTQGLAARGLVKGDVFVASAIGGVIAVVTIFVFFPIAKMLMAGFVSDEGGLSVGHFLNRFFDARIWGLGCLTGGTRCGVAWNSLFLAVLVGIITTALGLAFALVLTRSGFRYKRVLRAMTVLPIITPPFVIGLAIILLFGLSGTVTTTVAGVLGIEATRWVYGLPGILIAQVLAFTPIAFLVLIGVVEGVSPSMEEAAQTLRASRWQTFRTVSLPLMRPGLANAFLLGFIESMADFGNPLVLGGNYDVLSTEIFFAIVGAQYDQSRAAILAIVLLFFTLAAFYLQRFWLGRKSYTTVTGKGDAGVHPPMPRGLAIPVYLIVGGWTAFTAVVYGMILYGSVVELWGVRNNLTFKHYITAFRVSWGENGIRWTGSAWDSFWTTIMISTIAAPLTAAVGLITAYLLTRQDFAGKRSFEFGTMLSFAIPGTVIGVAYILAFNVPPIEITGTGLILVISFIFRNMPVGVRAGIASMSQLDKSLDESSLTLGANSWQTFRRVILPLLRPAILAALVYSFVRAMTAISAVIFLVSARYDMATSYIIGRVENNDYGLAIAYSTALIFVMLAAVGLLQLLVGRTRIGRRTAHSTTTGH</sequence>
<evidence type="ECO:0000256" key="7">
    <source>
        <dbReference type="RuleBase" id="RU363032"/>
    </source>
</evidence>
<evidence type="ECO:0000256" key="5">
    <source>
        <dbReference type="ARBA" id="ARBA00022989"/>
    </source>
</evidence>
<evidence type="ECO:0000313" key="9">
    <source>
        <dbReference type="EMBL" id="THD81423.1"/>
    </source>
</evidence>
<dbReference type="RefSeq" id="WP_136395681.1">
    <property type="nucleotide sequence ID" value="NZ_SSND01000005.1"/>
</dbReference>
<dbReference type="Pfam" id="PF00528">
    <property type="entry name" value="BPD_transp_1"/>
    <property type="match status" value="2"/>
</dbReference>
<feature type="transmembrane region" description="Helical" evidence="7">
    <location>
        <begin position="165"/>
        <end position="187"/>
    </location>
</feature>
<dbReference type="PANTHER" id="PTHR30183:SF7">
    <property type="entry name" value="FERRIC TRANSPORT SYSTEM PERMEASE PROTEIN FBPB 1-RELATED"/>
    <property type="match status" value="1"/>
</dbReference>
<evidence type="ECO:0000256" key="2">
    <source>
        <dbReference type="ARBA" id="ARBA00022448"/>
    </source>
</evidence>
<keyword evidence="4 7" id="KW-0812">Transmembrane</keyword>
<evidence type="ECO:0000256" key="1">
    <source>
        <dbReference type="ARBA" id="ARBA00004651"/>
    </source>
</evidence>
<feature type="transmembrane region" description="Helical" evidence="7">
    <location>
        <begin position="697"/>
        <end position="722"/>
    </location>
</feature>
<comment type="similarity">
    <text evidence="7">Belongs to the binding-protein-dependent transport system permease family.</text>
</comment>
<dbReference type="CDD" id="cd06261">
    <property type="entry name" value="TM_PBP2"/>
    <property type="match status" value="2"/>
</dbReference>
<feature type="transmembrane region" description="Helical" evidence="7">
    <location>
        <begin position="467"/>
        <end position="490"/>
    </location>
</feature>
<dbReference type="GO" id="GO:0055085">
    <property type="term" value="P:transmembrane transport"/>
    <property type="evidence" value="ECO:0007669"/>
    <property type="project" value="InterPro"/>
</dbReference>
<feature type="transmembrane region" description="Helical" evidence="7">
    <location>
        <begin position="134"/>
        <end position="153"/>
    </location>
</feature>
<comment type="caution">
    <text evidence="9">The sequence shown here is derived from an EMBL/GenBank/DDBJ whole genome shotgun (WGS) entry which is preliminary data.</text>
</comment>
<dbReference type="EMBL" id="SSND01000005">
    <property type="protein sequence ID" value="THD81423.1"/>
    <property type="molecule type" value="Genomic_DNA"/>
</dbReference>
<evidence type="ECO:0000256" key="6">
    <source>
        <dbReference type="ARBA" id="ARBA00023136"/>
    </source>
</evidence>
<evidence type="ECO:0000256" key="3">
    <source>
        <dbReference type="ARBA" id="ARBA00022475"/>
    </source>
</evidence>